<organism evidence="13 14">
    <name type="scientific">Akkermansia glycaniphila</name>
    <dbReference type="NCBI Taxonomy" id="1679444"/>
    <lineage>
        <taxon>Bacteria</taxon>
        <taxon>Pseudomonadati</taxon>
        <taxon>Verrucomicrobiota</taxon>
        <taxon>Verrucomicrobiia</taxon>
        <taxon>Verrucomicrobiales</taxon>
        <taxon>Akkermansiaceae</taxon>
        <taxon>Akkermansia</taxon>
    </lineage>
</organism>
<name>A0A1H6LT48_9BACT</name>
<dbReference type="InterPro" id="IPR046342">
    <property type="entry name" value="CBS_dom_sf"/>
</dbReference>
<dbReference type="STRING" id="1679444.PYTT_1717"/>
<reference evidence="14" key="1">
    <citation type="submission" date="2016-09" db="EMBL/GenBank/DDBJ databases">
        <authorList>
            <person name="Koehorst J."/>
        </authorList>
    </citation>
    <scope>NUCLEOTIDE SEQUENCE [LARGE SCALE GENOMIC DNA]</scope>
</reference>
<dbReference type="PROSITE" id="PS51846">
    <property type="entry name" value="CNNM"/>
    <property type="match status" value="1"/>
</dbReference>
<evidence type="ECO:0000256" key="7">
    <source>
        <dbReference type="ARBA" id="ARBA00023136"/>
    </source>
</evidence>
<keyword evidence="6 8" id="KW-0129">CBS domain</keyword>
<feature type="transmembrane region" description="Helical" evidence="10">
    <location>
        <begin position="126"/>
        <end position="147"/>
    </location>
</feature>
<dbReference type="KEGG" id="agl:PYTT_1717"/>
<keyword evidence="4" id="KW-0677">Repeat</keyword>
<accession>A0A1H6LT48</accession>
<dbReference type="Pfam" id="PF01595">
    <property type="entry name" value="CNNM"/>
    <property type="match status" value="1"/>
</dbReference>
<dbReference type="InterPro" id="IPR044751">
    <property type="entry name" value="Ion_transp-like_CBS"/>
</dbReference>
<dbReference type="PANTHER" id="PTHR43099">
    <property type="entry name" value="UPF0053 PROTEIN YRKA"/>
    <property type="match status" value="1"/>
</dbReference>
<dbReference type="GO" id="GO:0005886">
    <property type="term" value="C:plasma membrane"/>
    <property type="evidence" value="ECO:0007669"/>
    <property type="project" value="UniProtKB-SubCell"/>
</dbReference>
<comment type="subcellular location">
    <subcellularLocation>
        <location evidence="1">Cell membrane</location>
        <topology evidence="1">Multi-pass membrane protein</topology>
    </subcellularLocation>
</comment>
<protein>
    <submittedName>
        <fullName evidence="13">Fad-binding type 2</fullName>
    </submittedName>
</protein>
<evidence type="ECO:0000256" key="3">
    <source>
        <dbReference type="ARBA" id="ARBA00022692"/>
    </source>
</evidence>
<dbReference type="PANTHER" id="PTHR43099:SF2">
    <property type="entry name" value="UPF0053 PROTEIN YRKA"/>
    <property type="match status" value="1"/>
</dbReference>
<dbReference type="Pfam" id="PF03471">
    <property type="entry name" value="CorC_HlyC"/>
    <property type="match status" value="1"/>
</dbReference>
<dbReference type="InterPro" id="IPR005170">
    <property type="entry name" value="Transptr-assoc_dom"/>
</dbReference>
<evidence type="ECO:0000256" key="8">
    <source>
        <dbReference type="PROSITE-ProRule" id="PRU00703"/>
    </source>
</evidence>
<dbReference type="SMART" id="SM01091">
    <property type="entry name" value="CorC_HlyC"/>
    <property type="match status" value="1"/>
</dbReference>
<dbReference type="Gene3D" id="3.30.465.10">
    <property type="match status" value="1"/>
</dbReference>
<proteinExistence type="predicted"/>
<keyword evidence="2" id="KW-1003">Cell membrane</keyword>
<dbReference type="GO" id="GO:0050660">
    <property type="term" value="F:flavin adenine dinucleotide binding"/>
    <property type="evidence" value="ECO:0007669"/>
    <property type="project" value="InterPro"/>
</dbReference>
<keyword evidence="3 9" id="KW-0812">Transmembrane</keyword>
<evidence type="ECO:0000256" key="9">
    <source>
        <dbReference type="PROSITE-ProRule" id="PRU01193"/>
    </source>
</evidence>
<dbReference type="InterPro" id="IPR000644">
    <property type="entry name" value="CBS_dom"/>
</dbReference>
<keyword evidence="5 9" id="KW-1133">Transmembrane helix</keyword>
<dbReference type="CDD" id="cd04590">
    <property type="entry name" value="CBS_pair_CorC_HlyC_assoc"/>
    <property type="match status" value="1"/>
</dbReference>
<dbReference type="SUPFAM" id="SSF56176">
    <property type="entry name" value="FAD-binding/transporter-associated domain-like"/>
    <property type="match status" value="1"/>
</dbReference>
<evidence type="ECO:0000256" key="10">
    <source>
        <dbReference type="SAM" id="Phobius"/>
    </source>
</evidence>
<evidence type="ECO:0000256" key="6">
    <source>
        <dbReference type="ARBA" id="ARBA00023122"/>
    </source>
</evidence>
<dbReference type="InterPro" id="IPR016169">
    <property type="entry name" value="FAD-bd_PCMH_sub2"/>
</dbReference>
<keyword evidence="14" id="KW-1185">Reference proteome</keyword>
<evidence type="ECO:0000256" key="2">
    <source>
        <dbReference type="ARBA" id="ARBA00022475"/>
    </source>
</evidence>
<evidence type="ECO:0000256" key="4">
    <source>
        <dbReference type="ARBA" id="ARBA00022737"/>
    </source>
</evidence>
<evidence type="ECO:0000259" key="11">
    <source>
        <dbReference type="PROSITE" id="PS51371"/>
    </source>
</evidence>
<dbReference type="EMBL" id="LT629973">
    <property type="protein sequence ID" value="SEH91899.1"/>
    <property type="molecule type" value="Genomic_DNA"/>
</dbReference>
<feature type="transmembrane region" description="Helical" evidence="10">
    <location>
        <begin position="27"/>
        <end position="46"/>
    </location>
</feature>
<evidence type="ECO:0000313" key="14">
    <source>
        <dbReference type="Proteomes" id="UP000176204"/>
    </source>
</evidence>
<gene>
    <name evidence="13" type="ORF">PYTT_1717</name>
</gene>
<evidence type="ECO:0000256" key="5">
    <source>
        <dbReference type="ARBA" id="ARBA00022989"/>
    </source>
</evidence>
<evidence type="ECO:0000313" key="13">
    <source>
        <dbReference type="EMBL" id="SEH91899.1"/>
    </source>
</evidence>
<dbReference type="PROSITE" id="PS51371">
    <property type="entry name" value="CBS"/>
    <property type="match status" value="2"/>
</dbReference>
<dbReference type="InterPro" id="IPR036318">
    <property type="entry name" value="FAD-bd_PCMH-like_sf"/>
</dbReference>
<evidence type="ECO:0000256" key="1">
    <source>
        <dbReference type="ARBA" id="ARBA00004651"/>
    </source>
</evidence>
<dbReference type="InterPro" id="IPR002550">
    <property type="entry name" value="CNNM"/>
</dbReference>
<dbReference type="OrthoDB" id="9798188at2"/>
<feature type="domain" description="CNNM transmembrane" evidence="12">
    <location>
        <begin position="23"/>
        <end position="233"/>
    </location>
</feature>
<dbReference type="AlphaFoldDB" id="A0A1H6LT48"/>
<dbReference type="Gene3D" id="3.10.580.10">
    <property type="entry name" value="CBS-domain"/>
    <property type="match status" value="1"/>
</dbReference>
<dbReference type="SUPFAM" id="SSF54631">
    <property type="entry name" value="CBS-domain pair"/>
    <property type="match status" value="1"/>
</dbReference>
<keyword evidence="7 9" id="KW-0472">Membrane</keyword>
<sequence length="466" mass="51455">MHDDIDPLSILATLGAASNDYPGLGEILLILAGIIFFLLLNAFFVANEFSAVRTRESQLIDQDTDSTSTRRRKGDARTIARHLDTYLSANQVGITLASLALGFLGEPLVASLVAPTLIKMGCNSEALVQGISLFLAYSLFTFAHVVLGELVPKSLAIRHPLSTALATAPWLRRFAKIFGFIINLFNHTANFILRKAFGIDPSQAAANPHSADEIAHLIDESERSQAVTETEAEISQNALELNDMSVKDILTPRSSIDVLDINDSFETNWNLVRTSRHTRFPLVNGHLDDVKGWVHVKDLLKLVGQEHPDLMSVCRELKVVPDSMKLDTLLTFFLTEHVHFALVVDEYGDAVGVVFLDDILEQIVGDDIQDEFDHDENREFVQVDKNTYIADGAMSLYDLEEYLPELDLDCPGISTLSGYITNELDHLPEEGEELRIADFTASVTGTDGRRVTQVRLVRDPAAAKAG</sequence>
<feature type="domain" description="CBS" evidence="11">
    <location>
        <begin position="250"/>
        <end position="310"/>
    </location>
</feature>
<dbReference type="RefSeq" id="WP_067777693.1">
    <property type="nucleotide sequence ID" value="NZ_JACVVN010000012.1"/>
</dbReference>
<dbReference type="Pfam" id="PF00571">
    <property type="entry name" value="CBS"/>
    <property type="match status" value="1"/>
</dbReference>
<evidence type="ECO:0000259" key="12">
    <source>
        <dbReference type="PROSITE" id="PS51846"/>
    </source>
</evidence>
<feature type="domain" description="CBS" evidence="11">
    <location>
        <begin position="311"/>
        <end position="371"/>
    </location>
</feature>
<dbReference type="InterPro" id="IPR051676">
    <property type="entry name" value="UPF0053_domain"/>
</dbReference>
<dbReference type="Proteomes" id="UP000176204">
    <property type="component" value="Chromosome I"/>
</dbReference>